<proteinExistence type="predicted"/>
<dbReference type="AlphaFoldDB" id="A0A9D4NUR3"/>
<dbReference type="PANTHER" id="PTHR33964:SF1">
    <property type="entry name" value="RE45066P"/>
    <property type="match status" value="1"/>
</dbReference>
<organism evidence="2">
    <name type="scientific">Dermatophagoides farinae</name>
    <name type="common">American house dust mite</name>
    <dbReference type="NCBI Taxonomy" id="6954"/>
    <lineage>
        <taxon>Eukaryota</taxon>
        <taxon>Metazoa</taxon>
        <taxon>Ecdysozoa</taxon>
        <taxon>Arthropoda</taxon>
        <taxon>Chelicerata</taxon>
        <taxon>Arachnida</taxon>
        <taxon>Acari</taxon>
        <taxon>Acariformes</taxon>
        <taxon>Sarcoptiformes</taxon>
        <taxon>Astigmata</taxon>
        <taxon>Psoroptidia</taxon>
        <taxon>Analgoidea</taxon>
        <taxon>Pyroglyphidae</taxon>
        <taxon>Dermatophagoidinae</taxon>
        <taxon>Dermatophagoides</taxon>
    </lineage>
</organism>
<evidence type="ECO:0000313" key="2">
    <source>
        <dbReference type="EMBL" id="KAH7638120.1"/>
    </source>
</evidence>
<accession>A0A9D4NUR3</accession>
<feature type="transmembrane region" description="Helical" evidence="1">
    <location>
        <begin position="361"/>
        <end position="381"/>
    </location>
</feature>
<reference evidence="2" key="1">
    <citation type="submission" date="2020-06" db="EMBL/GenBank/DDBJ databases">
        <authorList>
            <person name="Ji K."/>
            <person name="Li J."/>
        </authorList>
    </citation>
    <scope>NUCLEOTIDE SEQUENCE</scope>
    <source>
        <strain evidence="2">JKM2019</strain>
        <tissue evidence="2">Whole body</tissue>
    </source>
</reference>
<name>A0A9D4NUR3_DERFA</name>
<protein>
    <submittedName>
        <fullName evidence="2">Uncharacterized protein</fullName>
    </submittedName>
</protein>
<feature type="transmembrane region" description="Helical" evidence="1">
    <location>
        <begin position="76"/>
        <end position="96"/>
    </location>
</feature>
<feature type="transmembrane region" description="Helical" evidence="1">
    <location>
        <begin position="336"/>
        <end position="355"/>
    </location>
</feature>
<evidence type="ECO:0000256" key="1">
    <source>
        <dbReference type="SAM" id="Phobius"/>
    </source>
</evidence>
<feature type="transmembrane region" description="Helical" evidence="1">
    <location>
        <begin position="244"/>
        <end position="271"/>
    </location>
</feature>
<gene>
    <name evidence="2" type="ORF">HUG17_9225</name>
</gene>
<keyword evidence="1" id="KW-0472">Membrane</keyword>
<feature type="transmembrane region" description="Helical" evidence="1">
    <location>
        <begin position="190"/>
        <end position="214"/>
    </location>
</feature>
<keyword evidence="1" id="KW-1133">Transmembrane helix</keyword>
<feature type="transmembrane region" description="Helical" evidence="1">
    <location>
        <begin position="124"/>
        <end position="145"/>
    </location>
</feature>
<sequence length="703" mass="82365">MNIEETYNNNCYYIGEKMASELAKYFNYVYTGFKYVCRIYFLLFINRWQDFYRSYFEMCTIIRRRTVDPEPFRRHVWAPISALFVFTIILSMKIIYNCYFGQHDDPIWIKLNADIITDANLHQFANWFSILLILNSDLIIFIVYFKNTLAEHLKSIIIDRHNESFYRPYRYHSMMAIDYVVESGRKIFRIIFKIFIIISILLVITDIQTILFVLSNYEKIFNNNQLIGYLKIIQLIINWKIFEIFALVCSIAGAIATSIIEIFFIICHVHFWQIEQLLMIKNVKKSSSIYNQNNGNGRVGRKCHYRIIKNLDKFRYYNTKNLSLIFEANHCYGRTFFVSIFSLMVFNCYLVIFMVTDHTTLFYEILIIILCAIQFICIFFIHYQFVNINRHFYHSSPILMSRMATTEFDGKYLQTKLKLSNYAQAMYTKNPYGITYWSFQTINMSEFGKFLLLYSQLIIITLFVIIDHAAAARSTKRAKRDPCGQNELNQMDKLISNILPFNNPKVLPPETIEGIPQFCLHYGDVLTKIESLNKRCMKETQRNVIAVMIYNIKQSTRGICSKKAIQSKKLTPAKKNFLQMNRCINGGSQQLKKCSETAAGYLTAIEKVSKTQRIPMLCCEMIKARECFHNAIRSAPNCNTAEFDKTLAEIVKSVSNGGDSQLRSICGDYTTKQRCSKVKLPKRQTPKDQKSFIQTALHLLEDL</sequence>
<dbReference type="Proteomes" id="UP000828236">
    <property type="component" value="Unassembled WGS sequence"/>
</dbReference>
<comment type="caution">
    <text evidence="2">The sequence shown here is derived from an EMBL/GenBank/DDBJ whole genome shotgun (WGS) entry which is preliminary data.</text>
</comment>
<feature type="transmembrane region" description="Helical" evidence="1">
    <location>
        <begin position="450"/>
        <end position="471"/>
    </location>
</feature>
<dbReference type="PANTHER" id="PTHR33964">
    <property type="entry name" value="RE45066P-RELATED"/>
    <property type="match status" value="1"/>
</dbReference>
<keyword evidence="1" id="KW-0812">Transmembrane</keyword>
<dbReference type="EMBL" id="SDOV01000008">
    <property type="protein sequence ID" value="KAH7638120.1"/>
    <property type="molecule type" value="Genomic_DNA"/>
</dbReference>
<reference evidence="2" key="2">
    <citation type="journal article" date="2021" name="World Allergy Organ. J.">
        <title>Chromosome-level assembly of Dermatophagoides farinae genome and transcriptome reveals two novel allergens Der f 37 and Der f 39.</title>
        <authorList>
            <person name="Chen J."/>
            <person name="Cai Z."/>
            <person name="Fan D."/>
            <person name="Hu J."/>
            <person name="Hou Y."/>
            <person name="He Y."/>
            <person name="Zhang Z."/>
            <person name="Zhao Z."/>
            <person name="Gao P."/>
            <person name="Hu W."/>
            <person name="Sun J."/>
            <person name="Li J."/>
            <person name="Ji K."/>
        </authorList>
    </citation>
    <scope>NUCLEOTIDE SEQUENCE</scope>
    <source>
        <strain evidence="2">JKM2019</strain>
    </source>
</reference>